<feature type="domain" description="FAD/NAD(P)-binding" evidence="2">
    <location>
        <begin position="6"/>
        <end position="124"/>
    </location>
</feature>
<reference evidence="3 4" key="1">
    <citation type="submission" date="2017-04" db="EMBL/GenBank/DDBJ databases">
        <title>Novel microbial lineages endemic to geothermal iron-oxide mats fill important gaps in the evolutionary history of Archaea.</title>
        <authorList>
            <person name="Jay Z.J."/>
            <person name="Beam J.P."/>
            <person name="Dlakic M."/>
            <person name="Rusch D.B."/>
            <person name="Kozubal M.A."/>
            <person name="Inskeep W.P."/>
        </authorList>
    </citation>
    <scope>NUCLEOTIDE SEQUENCE [LARGE SCALE GENOMIC DNA]</scope>
    <source>
        <strain evidence="3">BE_D</strain>
    </source>
</reference>
<keyword evidence="1" id="KW-0560">Oxidoreductase</keyword>
<dbReference type="EMBL" id="NEXF01000249">
    <property type="protein sequence ID" value="PSO07450.1"/>
    <property type="molecule type" value="Genomic_DNA"/>
</dbReference>
<dbReference type="Pfam" id="PF07992">
    <property type="entry name" value="Pyr_redox_2"/>
    <property type="match status" value="1"/>
</dbReference>
<dbReference type="PANTHER" id="PTHR42949:SF3">
    <property type="entry name" value="ANAEROBIC GLYCEROL-3-PHOSPHATE DEHYDROGENASE SUBUNIT B"/>
    <property type="match status" value="1"/>
</dbReference>
<proteinExistence type="predicted"/>
<dbReference type="SUPFAM" id="SSF51905">
    <property type="entry name" value="FAD/NAD(P)-binding domain"/>
    <property type="match status" value="1"/>
</dbReference>
<dbReference type="PRINTS" id="PR00368">
    <property type="entry name" value="FADPNR"/>
</dbReference>
<gene>
    <name evidence="3" type="ORF">B9Q04_10825</name>
</gene>
<evidence type="ECO:0000313" key="3">
    <source>
        <dbReference type="EMBL" id="PSO07450.1"/>
    </source>
</evidence>
<dbReference type="InterPro" id="IPR036188">
    <property type="entry name" value="FAD/NAD-bd_sf"/>
</dbReference>
<dbReference type="InterPro" id="IPR023753">
    <property type="entry name" value="FAD/NAD-binding_dom"/>
</dbReference>
<dbReference type="Gene3D" id="3.50.50.60">
    <property type="entry name" value="FAD/NAD(P)-binding domain"/>
    <property type="match status" value="2"/>
</dbReference>
<accession>A0A2R6C9F2</accession>
<dbReference type="PANTHER" id="PTHR42949">
    <property type="entry name" value="ANAEROBIC GLYCEROL-3-PHOSPHATE DEHYDROGENASE SUBUNIT B"/>
    <property type="match status" value="1"/>
</dbReference>
<dbReference type="PRINTS" id="PR00469">
    <property type="entry name" value="PNDRDTASEII"/>
</dbReference>
<dbReference type="InterPro" id="IPR051691">
    <property type="entry name" value="Metab_Enz_Cyan_OpOx_G3PDH"/>
</dbReference>
<dbReference type="AlphaFoldDB" id="A0A2R6C9F2"/>
<name>A0A2R6C9F2_9ARCH</name>
<dbReference type="Proteomes" id="UP000242015">
    <property type="component" value="Unassembled WGS sequence"/>
</dbReference>
<dbReference type="GO" id="GO:0016491">
    <property type="term" value="F:oxidoreductase activity"/>
    <property type="evidence" value="ECO:0007669"/>
    <property type="project" value="UniProtKB-KW"/>
</dbReference>
<evidence type="ECO:0000313" key="4">
    <source>
        <dbReference type="Proteomes" id="UP000242015"/>
    </source>
</evidence>
<comment type="caution">
    <text evidence="3">The sequence shown here is derived from an EMBL/GenBank/DDBJ whole genome shotgun (WGS) entry which is preliminary data.</text>
</comment>
<sequence>MSSEDSVLIVGGGPAGLRAAVDLAEMGFNVVLVERRAELGGAPIRWKYHTLAPDMRPTEEVMSPLIDACKSNQRIKVYTSSVASSFSGSPGEFSVEVKGADGSSSTHRVGAIIVATGFEHFDARVDPRYAYGRAPDVIGINELEGMLRSGKIVRHDGSTPRRIGFVFCVGSRDRSTNPWCCTVCCGVSIKQAIELRRLLPDSQIYMIYMDIRTWGLWEKLYWDSMEKYGINYIRGRVGEVYYTGEKLLVKGEDTLVRGPIEVLFDMLVLAVGMEPGEGTRQAARVFGLNLNEYGFLKPRQPNIHFDSGVGGVFLAGACVAPMSIEEALEEGSAAAMQAAKLLMRQSTKKVPPNG</sequence>
<organism evidence="3 4">
    <name type="scientific">Candidatus Marsarchaeota G2 archaeon BE_D</name>
    <dbReference type="NCBI Taxonomy" id="1978158"/>
    <lineage>
        <taxon>Archaea</taxon>
        <taxon>Candidatus Marsarchaeota</taxon>
        <taxon>Candidatus Marsarchaeota group 2</taxon>
    </lineage>
</organism>
<evidence type="ECO:0000259" key="2">
    <source>
        <dbReference type="Pfam" id="PF07992"/>
    </source>
</evidence>
<evidence type="ECO:0000256" key="1">
    <source>
        <dbReference type="ARBA" id="ARBA00023002"/>
    </source>
</evidence>
<protein>
    <recommendedName>
        <fullName evidence="2">FAD/NAD(P)-binding domain-containing protein</fullName>
    </recommendedName>
</protein>